<gene>
    <name evidence="2" type="ORF">TanjilG_10612</name>
</gene>
<protein>
    <submittedName>
        <fullName evidence="2">Uncharacterized protein</fullName>
    </submittedName>
</protein>
<sequence length="244" mass="25798">MVTLVDELMVVMNPSLSMLSKPAIHHRKIINKVAAFLPPLTLLIAINSHMTLSTPEIATSSAKISNPPFRHIVTSVTTALSLALSEPSLNTQPNFFIPTKAVATATNPPRLTTASSIIIVSYGSTAMASTAISTAPPSTKLATVSLSPAKFNITTNASLLAPSGPQLASWINPLMTRFIFPSLLLYATIPVKLNIVAAAFAFASHVAPDPSTSTTPFNAPSVTIIILLLNSYIDKLRIVVMALT</sequence>
<reference evidence="2 3" key="1">
    <citation type="journal article" date="2017" name="Plant Biotechnol. J.">
        <title>A comprehensive draft genome sequence for lupin (Lupinus angustifolius), an emerging health food: insights into plant-microbe interactions and legume evolution.</title>
        <authorList>
            <person name="Hane J.K."/>
            <person name="Ming Y."/>
            <person name="Kamphuis L.G."/>
            <person name="Nelson M.N."/>
            <person name="Garg G."/>
            <person name="Atkins C.A."/>
            <person name="Bayer P.E."/>
            <person name="Bravo A."/>
            <person name="Bringans S."/>
            <person name="Cannon S."/>
            <person name="Edwards D."/>
            <person name="Foley R."/>
            <person name="Gao L.L."/>
            <person name="Harrison M.J."/>
            <person name="Huang W."/>
            <person name="Hurgobin B."/>
            <person name="Li S."/>
            <person name="Liu C.W."/>
            <person name="McGrath A."/>
            <person name="Morahan G."/>
            <person name="Murray J."/>
            <person name="Weller J."/>
            <person name="Jian J."/>
            <person name="Singh K.B."/>
        </authorList>
    </citation>
    <scope>NUCLEOTIDE SEQUENCE [LARGE SCALE GENOMIC DNA]</scope>
    <source>
        <strain evidence="3">cv. Tanjil</strain>
        <tissue evidence="2">Whole plant</tissue>
    </source>
</reference>
<evidence type="ECO:0000313" key="2">
    <source>
        <dbReference type="EMBL" id="OIW19051.1"/>
    </source>
</evidence>
<dbReference type="AlphaFoldDB" id="A0A4P1RW01"/>
<accession>A0A4P1RW01</accession>
<proteinExistence type="predicted"/>
<keyword evidence="1" id="KW-0812">Transmembrane</keyword>
<keyword evidence="3" id="KW-1185">Reference proteome</keyword>
<feature type="transmembrane region" description="Helical" evidence="1">
    <location>
        <begin position="183"/>
        <end position="203"/>
    </location>
</feature>
<organism evidence="2 3">
    <name type="scientific">Lupinus angustifolius</name>
    <name type="common">Narrow-leaved blue lupine</name>
    <dbReference type="NCBI Taxonomy" id="3871"/>
    <lineage>
        <taxon>Eukaryota</taxon>
        <taxon>Viridiplantae</taxon>
        <taxon>Streptophyta</taxon>
        <taxon>Embryophyta</taxon>
        <taxon>Tracheophyta</taxon>
        <taxon>Spermatophyta</taxon>
        <taxon>Magnoliopsida</taxon>
        <taxon>eudicotyledons</taxon>
        <taxon>Gunneridae</taxon>
        <taxon>Pentapetalae</taxon>
        <taxon>rosids</taxon>
        <taxon>fabids</taxon>
        <taxon>Fabales</taxon>
        <taxon>Fabaceae</taxon>
        <taxon>Papilionoideae</taxon>
        <taxon>50 kb inversion clade</taxon>
        <taxon>genistoids sensu lato</taxon>
        <taxon>core genistoids</taxon>
        <taxon>Genisteae</taxon>
        <taxon>Lupinus</taxon>
    </lineage>
</organism>
<evidence type="ECO:0000256" key="1">
    <source>
        <dbReference type="SAM" id="Phobius"/>
    </source>
</evidence>
<evidence type="ECO:0000313" key="3">
    <source>
        <dbReference type="Proteomes" id="UP000188354"/>
    </source>
</evidence>
<feature type="transmembrane region" description="Helical" evidence="1">
    <location>
        <begin position="215"/>
        <end position="233"/>
    </location>
</feature>
<dbReference type="Proteomes" id="UP000188354">
    <property type="component" value="Chromosome LG01"/>
</dbReference>
<dbReference type="Gramene" id="OIW19051">
    <property type="protein sequence ID" value="OIW19051"/>
    <property type="gene ID" value="TanjilG_10612"/>
</dbReference>
<keyword evidence="1" id="KW-0472">Membrane</keyword>
<keyword evidence="1" id="KW-1133">Transmembrane helix</keyword>
<name>A0A4P1RW01_LUPAN</name>
<dbReference type="EMBL" id="CM007361">
    <property type="protein sequence ID" value="OIW19051.1"/>
    <property type="molecule type" value="Genomic_DNA"/>
</dbReference>